<protein>
    <recommendedName>
        <fullName evidence="2">Major capsid protein</fullName>
    </recommendedName>
</protein>
<reference evidence="1" key="1">
    <citation type="journal article" date="2015" name="Nature">
        <title>Complex archaea that bridge the gap between prokaryotes and eukaryotes.</title>
        <authorList>
            <person name="Spang A."/>
            <person name="Saw J.H."/>
            <person name="Jorgensen S.L."/>
            <person name="Zaremba-Niedzwiedzka K."/>
            <person name="Martijn J."/>
            <person name="Lind A.E."/>
            <person name="van Eijk R."/>
            <person name="Schleper C."/>
            <person name="Guy L."/>
            <person name="Ettema T.J."/>
        </authorList>
    </citation>
    <scope>NUCLEOTIDE SEQUENCE</scope>
</reference>
<proteinExistence type="predicted"/>
<comment type="caution">
    <text evidence="1">The sequence shown here is derived from an EMBL/GenBank/DDBJ whole genome shotgun (WGS) entry which is preliminary data.</text>
</comment>
<organism evidence="1">
    <name type="scientific">marine sediment metagenome</name>
    <dbReference type="NCBI Taxonomy" id="412755"/>
    <lineage>
        <taxon>unclassified sequences</taxon>
        <taxon>metagenomes</taxon>
        <taxon>ecological metagenomes</taxon>
    </lineage>
</organism>
<evidence type="ECO:0008006" key="2">
    <source>
        <dbReference type="Google" id="ProtNLM"/>
    </source>
</evidence>
<sequence>MSKNPYLARPAYVGRNGDALVDGGHKAGRVSRAGTVIQSNTESAVAGNGEINAGSKRELMQAISSLQRAVSVGEVRQASQQEQYGDVVQARRELVEAAYADKNGEGWQVLGEVIGEEIWETLGREGFARKTLLIKPLGKGETGRLRVRRKDVISFFATSDPNVIASSVRQFYIYPPEFYLIAHITIEDKEIEQASGDLLDDKYQDGLEQIMVNEDNVWRNLINAAAGASNDLFLFNTFTPTVFSTMRTQIARWGIPVTGAVIAFDLWDDIIADTEFSTWFDPVSKHEIVLEGSLGSILGVNLITDAFRHDTLQVLQPGEVYFVGAPQTLGGITQRKELATESINKYNQGKPERGWFMETIEGMSIVNSRAVTRGNRV</sequence>
<dbReference type="AlphaFoldDB" id="A0A0F9S6Y1"/>
<dbReference type="InterPro" id="IPR049994">
    <property type="entry name" value="Staley_37-like"/>
</dbReference>
<accession>A0A0F9S6Y1</accession>
<dbReference type="NCBIfam" id="NF042927">
    <property type="entry name" value="capsid_Caudo_2"/>
    <property type="match status" value="1"/>
</dbReference>
<name>A0A0F9S6Y1_9ZZZZ</name>
<evidence type="ECO:0000313" key="1">
    <source>
        <dbReference type="EMBL" id="KKN64640.1"/>
    </source>
</evidence>
<gene>
    <name evidence="1" type="ORF">LCGC14_0489700</name>
</gene>
<dbReference type="EMBL" id="LAZR01000548">
    <property type="protein sequence ID" value="KKN64640.1"/>
    <property type="molecule type" value="Genomic_DNA"/>
</dbReference>